<dbReference type="Gene3D" id="3.40.1280.30">
    <property type="match status" value="1"/>
</dbReference>
<reference evidence="13" key="1">
    <citation type="submission" date="2015-11" db="EMBL/GenBank/DDBJ databases">
        <title>De novo transcriptome assembly of four potential Pierce s Disease insect vectors from Arizona vineyards.</title>
        <authorList>
            <person name="Tassone E.E."/>
        </authorList>
    </citation>
    <scope>NUCLEOTIDE SEQUENCE</scope>
</reference>
<keyword evidence="7 10" id="KW-0175">Coiled coil</keyword>
<feature type="coiled-coil region" evidence="10">
    <location>
        <begin position="175"/>
        <end position="202"/>
    </location>
</feature>
<evidence type="ECO:0000313" key="13">
    <source>
        <dbReference type="EMBL" id="JAT19501.1"/>
    </source>
</evidence>
<dbReference type="PROSITE" id="PS51675">
    <property type="entry name" value="SAM_MT_TRM10"/>
    <property type="match status" value="1"/>
</dbReference>
<feature type="region of interest" description="Disordered" evidence="11">
    <location>
        <begin position="457"/>
        <end position="478"/>
    </location>
</feature>
<sequence length="478" mass="55598">MRRSYVNLARCSANLSALDRIISRSTNGVSLVSSCSPNLKNVPRLPTMDLISPLTYSHNIYRHFSIKNLQPEIADEKTTLENLSNVNRALEGEPNSFSNKADKDIFDSIDYDAITGGDPDALNKFKLLLLEVDVLRQDGMKIPSTLSTEQWKELFSLKTRSQRRKSLGFLWTLEMKKISDKRRKERKRLETLEKKALEIKENENNDHIRYGFQGNTIFMRLYDTTINLFDNHRLAQAMIFGQNIVVDCGYENNMSIVENKLCAKQLTYMFAENRLNKEPFNINFCNINKSGKLYQQFLKHIPTIEDPAFPINISEEHYLKLFPRDKLVYLTPHCREELKQFNCDDIYIIGALVDKQNNDPLSMAKAKSEGIRMAQLPLDRYLDWGLGTKSLTVNQVLKILLDVRATGNWNLALNNVPKRKVRQPGEPARDTRKFYNRGTILQPPHPMDRRNRIFQSIHYRDEGRQEQTEERTTRPRKH</sequence>
<feature type="compositionally biased region" description="Basic and acidic residues" evidence="11">
    <location>
        <begin position="458"/>
        <end position="478"/>
    </location>
</feature>
<evidence type="ECO:0000256" key="7">
    <source>
        <dbReference type="ARBA" id="ARBA00023054"/>
    </source>
</evidence>
<keyword evidence="3" id="KW-0808">Transferase</keyword>
<keyword evidence="4" id="KW-0949">S-adenosyl-L-methionine</keyword>
<organism evidence="13">
    <name type="scientific">Graphocephala atropunctata</name>
    <dbReference type="NCBI Taxonomy" id="36148"/>
    <lineage>
        <taxon>Eukaryota</taxon>
        <taxon>Metazoa</taxon>
        <taxon>Ecdysozoa</taxon>
        <taxon>Arthropoda</taxon>
        <taxon>Hexapoda</taxon>
        <taxon>Insecta</taxon>
        <taxon>Pterygota</taxon>
        <taxon>Neoptera</taxon>
        <taxon>Paraneoptera</taxon>
        <taxon>Hemiptera</taxon>
        <taxon>Auchenorrhyncha</taxon>
        <taxon>Membracoidea</taxon>
        <taxon>Cicadellidae</taxon>
        <taxon>Cicadellinae</taxon>
        <taxon>Cicadellini</taxon>
        <taxon>Graphocephala</taxon>
    </lineage>
</organism>
<name>A0A1B6L7A7_9HEMI</name>
<dbReference type="InterPro" id="IPR007356">
    <property type="entry name" value="tRNA_m1G_MeTrfase_euk"/>
</dbReference>
<dbReference type="CDD" id="cd18102">
    <property type="entry name" value="Trm10_MRRP1"/>
    <property type="match status" value="1"/>
</dbReference>
<evidence type="ECO:0000256" key="1">
    <source>
        <dbReference type="ARBA" id="ARBA00004173"/>
    </source>
</evidence>
<keyword evidence="5" id="KW-0819">tRNA processing</keyword>
<keyword evidence="8" id="KW-0496">Mitochondrion</keyword>
<dbReference type="GO" id="GO:0008168">
    <property type="term" value="F:methyltransferase activity"/>
    <property type="evidence" value="ECO:0007669"/>
    <property type="project" value="UniProtKB-KW"/>
</dbReference>
<dbReference type="GO" id="GO:0032259">
    <property type="term" value="P:methylation"/>
    <property type="evidence" value="ECO:0007669"/>
    <property type="project" value="UniProtKB-KW"/>
</dbReference>
<dbReference type="PROSITE" id="PS51257">
    <property type="entry name" value="PROKAR_LIPOPROTEIN"/>
    <property type="match status" value="1"/>
</dbReference>
<dbReference type="GO" id="GO:0000049">
    <property type="term" value="F:tRNA binding"/>
    <property type="evidence" value="ECO:0007669"/>
    <property type="project" value="TreeGrafter"/>
</dbReference>
<feature type="domain" description="SAM-dependent MTase TRM10-type" evidence="12">
    <location>
        <begin position="230"/>
        <end position="423"/>
    </location>
</feature>
<dbReference type="EMBL" id="GEBQ01020476">
    <property type="protein sequence ID" value="JAT19501.1"/>
    <property type="molecule type" value="Transcribed_RNA"/>
</dbReference>
<evidence type="ECO:0000259" key="12">
    <source>
        <dbReference type="PROSITE" id="PS51675"/>
    </source>
</evidence>
<dbReference type="GO" id="GO:0005739">
    <property type="term" value="C:mitochondrion"/>
    <property type="evidence" value="ECO:0007669"/>
    <property type="project" value="UniProtKB-SubCell"/>
</dbReference>
<keyword evidence="2" id="KW-0489">Methyltransferase</keyword>
<accession>A0A1B6L7A7</accession>
<evidence type="ECO:0000256" key="2">
    <source>
        <dbReference type="ARBA" id="ARBA00022603"/>
    </source>
</evidence>
<evidence type="ECO:0000256" key="9">
    <source>
        <dbReference type="ARBA" id="ARBA00029803"/>
    </source>
</evidence>
<evidence type="ECO:0000256" key="11">
    <source>
        <dbReference type="SAM" id="MobiDB-lite"/>
    </source>
</evidence>
<dbReference type="InterPro" id="IPR025812">
    <property type="entry name" value="Trm10_C_MTase_dom"/>
</dbReference>
<evidence type="ECO:0000256" key="6">
    <source>
        <dbReference type="ARBA" id="ARBA00022946"/>
    </source>
</evidence>
<dbReference type="InterPro" id="IPR028564">
    <property type="entry name" value="MT_TRM10-typ"/>
</dbReference>
<dbReference type="InterPro" id="IPR038459">
    <property type="entry name" value="MT_TRM10-typ_sf"/>
</dbReference>
<dbReference type="PANTHER" id="PTHR13563:SF5">
    <property type="entry name" value="TRNA METHYLTRANSFERASE 10 HOMOLOG C"/>
    <property type="match status" value="1"/>
</dbReference>
<dbReference type="GO" id="GO:0070131">
    <property type="term" value="P:positive regulation of mitochondrial translation"/>
    <property type="evidence" value="ECO:0007669"/>
    <property type="project" value="TreeGrafter"/>
</dbReference>
<dbReference type="GO" id="GO:0097745">
    <property type="term" value="P:mitochondrial tRNA 5'-end processing"/>
    <property type="evidence" value="ECO:0007669"/>
    <property type="project" value="TreeGrafter"/>
</dbReference>
<evidence type="ECO:0000256" key="3">
    <source>
        <dbReference type="ARBA" id="ARBA00022679"/>
    </source>
</evidence>
<dbReference type="AlphaFoldDB" id="A0A1B6L7A7"/>
<protein>
    <recommendedName>
        <fullName evidence="9">RNA (guanine-9-)-methyltransferase domain-containing protein 1</fullName>
    </recommendedName>
</protein>
<proteinExistence type="predicted"/>
<gene>
    <name evidence="13" type="ORF">g.9007</name>
</gene>
<comment type="subcellular location">
    <subcellularLocation>
        <location evidence="1">Mitochondrion</location>
    </subcellularLocation>
</comment>
<evidence type="ECO:0000256" key="8">
    <source>
        <dbReference type="ARBA" id="ARBA00023128"/>
    </source>
</evidence>
<dbReference type="PANTHER" id="PTHR13563">
    <property type="entry name" value="TRNA (GUANINE-9-) METHYLTRANSFERASE"/>
    <property type="match status" value="1"/>
</dbReference>
<evidence type="ECO:0000256" key="4">
    <source>
        <dbReference type="ARBA" id="ARBA00022691"/>
    </source>
</evidence>
<dbReference type="GO" id="GO:0005654">
    <property type="term" value="C:nucleoplasm"/>
    <property type="evidence" value="ECO:0007669"/>
    <property type="project" value="TreeGrafter"/>
</dbReference>
<evidence type="ECO:0000256" key="10">
    <source>
        <dbReference type="SAM" id="Coils"/>
    </source>
</evidence>
<keyword evidence="6" id="KW-0809">Transit peptide</keyword>
<evidence type="ECO:0000256" key="5">
    <source>
        <dbReference type="ARBA" id="ARBA00022694"/>
    </source>
</evidence>